<organism evidence="2 3">
    <name type="scientific">Pseudoalteromonas rubra</name>
    <dbReference type="NCBI Taxonomy" id="43658"/>
    <lineage>
        <taxon>Bacteria</taxon>
        <taxon>Pseudomonadati</taxon>
        <taxon>Pseudomonadota</taxon>
        <taxon>Gammaproteobacteria</taxon>
        <taxon>Alteromonadales</taxon>
        <taxon>Pseudoalteromonadaceae</taxon>
        <taxon>Pseudoalteromonas</taxon>
    </lineage>
</organism>
<dbReference type="Gene3D" id="3.90.550.10">
    <property type="entry name" value="Spore Coat Polysaccharide Biosynthesis Protein SpsA, Chain A"/>
    <property type="match status" value="1"/>
</dbReference>
<keyword evidence="2" id="KW-0808">Transferase</keyword>
<dbReference type="PANTHER" id="PTHR43685">
    <property type="entry name" value="GLYCOSYLTRANSFERASE"/>
    <property type="match status" value="1"/>
</dbReference>
<name>A0A5S3V1W1_9GAMM</name>
<dbReference type="CDD" id="cd00761">
    <property type="entry name" value="Glyco_tranf_GTA_type"/>
    <property type="match status" value="1"/>
</dbReference>
<feature type="domain" description="Glycosyltransferase 2-like" evidence="1">
    <location>
        <begin position="21"/>
        <end position="155"/>
    </location>
</feature>
<sequence length="301" mass="34068">MPSKALQKVANRLSSTMQLISVIIPFYSKNSGLLIKSVRSALNQSYTHLEVIVVDDCSPCKAEDELSSLHDPRLRVIRHATNSNGATARNTGVEAASGSVIAFLDYDDEWYPEKLNKQLSLLNEKGLNHVIYSRCKIIEPSGRTFTRPRRAISQHERVGDYLFVACEIIQTSGIMLSASLAQRVQFDDLKRHQDYQYCLALEQVGATFTLLDEVVYDFVQIPKLNDYLFSAMWLENYSSYLSDEANKGFKKIVILRTIIAHKKYIEALLYSVKNNITTSFFSIFLKKVVKGALPSVILEKL</sequence>
<dbReference type="AlphaFoldDB" id="A0A5S3V1W1"/>
<dbReference type="InterPro" id="IPR029044">
    <property type="entry name" value="Nucleotide-diphossugar_trans"/>
</dbReference>
<gene>
    <name evidence="2" type="ORF">CWC22_017370</name>
</gene>
<evidence type="ECO:0000259" key="1">
    <source>
        <dbReference type="Pfam" id="PF00535"/>
    </source>
</evidence>
<proteinExistence type="predicted"/>
<dbReference type="SUPFAM" id="SSF53448">
    <property type="entry name" value="Nucleotide-diphospho-sugar transferases"/>
    <property type="match status" value="1"/>
</dbReference>
<evidence type="ECO:0000313" key="2">
    <source>
        <dbReference type="EMBL" id="QPB84653.1"/>
    </source>
</evidence>
<dbReference type="Pfam" id="PF00535">
    <property type="entry name" value="Glycos_transf_2"/>
    <property type="match status" value="1"/>
</dbReference>
<evidence type="ECO:0000313" key="3">
    <source>
        <dbReference type="Proteomes" id="UP000305729"/>
    </source>
</evidence>
<dbReference type="InterPro" id="IPR050834">
    <property type="entry name" value="Glycosyltransf_2"/>
</dbReference>
<accession>A0A5S3V1W1</accession>
<dbReference type="Proteomes" id="UP000305729">
    <property type="component" value="Chromosome 1"/>
</dbReference>
<dbReference type="PANTHER" id="PTHR43685:SF2">
    <property type="entry name" value="GLYCOSYLTRANSFERASE 2-LIKE DOMAIN-CONTAINING PROTEIN"/>
    <property type="match status" value="1"/>
</dbReference>
<dbReference type="InterPro" id="IPR001173">
    <property type="entry name" value="Glyco_trans_2-like"/>
</dbReference>
<protein>
    <submittedName>
        <fullName evidence="2">Glycosyltransferase</fullName>
    </submittedName>
</protein>
<dbReference type="GO" id="GO:0016740">
    <property type="term" value="F:transferase activity"/>
    <property type="evidence" value="ECO:0007669"/>
    <property type="project" value="UniProtKB-KW"/>
</dbReference>
<dbReference type="EMBL" id="CP045429">
    <property type="protein sequence ID" value="QPB84653.1"/>
    <property type="molecule type" value="Genomic_DNA"/>
</dbReference>
<reference evidence="2 3" key="1">
    <citation type="submission" date="2019-10" db="EMBL/GenBank/DDBJ databases">
        <title>Pseudoalteromonas rubra S4059.</title>
        <authorList>
            <person name="Paulsen S."/>
            <person name="Wang X."/>
        </authorList>
    </citation>
    <scope>NUCLEOTIDE SEQUENCE [LARGE SCALE GENOMIC DNA]</scope>
    <source>
        <strain evidence="2 3">S4059</strain>
    </source>
</reference>